<evidence type="ECO:0000256" key="3">
    <source>
        <dbReference type="ARBA" id="ARBA00012438"/>
    </source>
</evidence>
<evidence type="ECO:0000259" key="12">
    <source>
        <dbReference type="PROSITE" id="PS50109"/>
    </source>
</evidence>
<accession>A0A1I7FTV1</accession>
<feature type="transmembrane region" description="Helical" evidence="11">
    <location>
        <begin position="12"/>
        <end position="32"/>
    </location>
</feature>
<dbReference type="Pfam" id="PF00672">
    <property type="entry name" value="HAMP"/>
    <property type="match status" value="1"/>
</dbReference>
<keyword evidence="6 11" id="KW-0812">Transmembrane</keyword>
<keyword evidence="5" id="KW-0808">Transferase</keyword>
<evidence type="ECO:0000313" key="15">
    <source>
        <dbReference type="Proteomes" id="UP000199138"/>
    </source>
</evidence>
<dbReference type="Gene3D" id="1.10.287.130">
    <property type="match status" value="1"/>
</dbReference>
<dbReference type="PANTHER" id="PTHR45436:SF5">
    <property type="entry name" value="SENSOR HISTIDINE KINASE TRCS"/>
    <property type="match status" value="1"/>
</dbReference>
<dbReference type="GO" id="GO:0005886">
    <property type="term" value="C:plasma membrane"/>
    <property type="evidence" value="ECO:0007669"/>
    <property type="project" value="TreeGrafter"/>
</dbReference>
<organism evidence="14 15">
    <name type="scientific">Pustulibacterium marinum</name>
    <dbReference type="NCBI Taxonomy" id="1224947"/>
    <lineage>
        <taxon>Bacteria</taxon>
        <taxon>Pseudomonadati</taxon>
        <taxon>Bacteroidota</taxon>
        <taxon>Flavobacteriia</taxon>
        <taxon>Flavobacteriales</taxon>
        <taxon>Flavobacteriaceae</taxon>
        <taxon>Pustulibacterium</taxon>
    </lineage>
</organism>
<comment type="catalytic activity">
    <reaction evidence="1">
        <text>ATP + protein L-histidine = ADP + protein N-phospho-L-histidine.</text>
        <dbReference type="EC" id="2.7.13.3"/>
    </reaction>
</comment>
<evidence type="ECO:0000256" key="1">
    <source>
        <dbReference type="ARBA" id="ARBA00000085"/>
    </source>
</evidence>
<dbReference type="GO" id="GO:0000155">
    <property type="term" value="F:phosphorelay sensor kinase activity"/>
    <property type="evidence" value="ECO:0007669"/>
    <property type="project" value="InterPro"/>
</dbReference>
<keyword evidence="9" id="KW-0902">Two-component regulatory system</keyword>
<dbReference type="InterPro" id="IPR003661">
    <property type="entry name" value="HisK_dim/P_dom"/>
</dbReference>
<evidence type="ECO:0000256" key="10">
    <source>
        <dbReference type="ARBA" id="ARBA00023136"/>
    </source>
</evidence>
<evidence type="ECO:0000256" key="6">
    <source>
        <dbReference type="ARBA" id="ARBA00022692"/>
    </source>
</evidence>
<evidence type="ECO:0000259" key="13">
    <source>
        <dbReference type="PROSITE" id="PS50885"/>
    </source>
</evidence>
<evidence type="ECO:0000256" key="7">
    <source>
        <dbReference type="ARBA" id="ARBA00022777"/>
    </source>
</evidence>
<name>A0A1I7FTV1_9FLAO</name>
<dbReference type="PROSITE" id="PS50109">
    <property type="entry name" value="HIS_KIN"/>
    <property type="match status" value="1"/>
</dbReference>
<dbReference type="FunFam" id="3.30.565.10:FF:000006">
    <property type="entry name" value="Sensor histidine kinase WalK"/>
    <property type="match status" value="1"/>
</dbReference>
<evidence type="ECO:0000256" key="9">
    <source>
        <dbReference type="ARBA" id="ARBA00023012"/>
    </source>
</evidence>
<dbReference type="InterPro" id="IPR036097">
    <property type="entry name" value="HisK_dim/P_sf"/>
</dbReference>
<dbReference type="SUPFAM" id="SSF158472">
    <property type="entry name" value="HAMP domain-like"/>
    <property type="match status" value="1"/>
</dbReference>
<keyword evidence="10 11" id="KW-0472">Membrane</keyword>
<evidence type="ECO:0000256" key="5">
    <source>
        <dbReference type="ARBA" id="ARBA00022679"/>
    </source>
</evidence>
<evidence type="ECO:0000313" key="14">
    <source>
        <dbReference type="EMBL" id="SFU39642.1"/>
    </source>
</evidence>
<dbReference type="Gene3D" id="3.30.565.10">
    <property type="entry name" value="Histidine kinase-like ATPase, C-terminal domain"/>
    <property type="match status" value="1"/>
</dbReference>
<dbReference type="AlphaFoldDB" id="A0A1I7FTV1"/>
<dbReference type="InterPro" id="IPR003660">
    <property type="entry name" value="HAMP_dom"/>
</dbReference>
<protein>
    <recommendedName>
        <fullName evidence="3">histidine kinase</fullName>
        <ecNumber evidence="3">2.7.13.3</ecNumber>
    </recommendedName>
</protein>
<gene>
    <name evidence="14" type="ORF">SAMN05216480_102233</name>
</gene>
<dbReference type="SUPFAM" id="SSF55874">
    <property type="entry name" value="ATPase domain of HSP90 chaperone/DNA topoisomerase II/histidine kinase"/>
    <property type="match status" value="1"/>
</dbReference>
<feature type="domain" description="HAMP" evidence="13">
    <location>
        <begin position="184"/>
        <end position="237"/>
    </location>
</feature>
<dbReference type="Pfam" id="PF02518">
    <property type="entry name" value="HATPase_c"/>
    <property type="match status" value="1"/>
</dbReference>
<dbReference type="SUPFAM" id="SSF47384">
    <property type="entry name" value="Homodimeric domain of signal transducing histidine kinase"/>
    <property type="match status" value="1"/>
</dbReference>
<proteinExistence type="predicted"/>
<dbReference type="EC" id="2.7.13.3" evidence="3"/>
<sequence>MNLSFKNRISLYYMLITAIVMSVVFAGIYLVVKKSLYQHIDSDLFYESKLHLAEIAVDHHQIVFTDKEEWEEREHVELQVNPVFVQITDSLGNTLDKSPNLKNGNLKLHVNQENNSAFNTKLNGTFIRQIQTPIHEKNVVKGYIITAMSVENITEILDDLLFNLLLFFPFILILIFVSSRILAGGAIKPVQKITNTANLITKENLNQRITLPKNKDELFLVTKSINDLLDRIEEALQREKQFTSDASHQLRTPLAVLKGTLEVLIRKERNCKEYETKITSSIQEIDRISDIVDQLLLLARFNKNEQLINKENFATTTLIDDIIQRFRKQISEKNIAVYIKDDHCQELFTSKYYLELILENLLSNAIKYSPINSKITIKLSQENNKPYIYIEDQGIGIAKDEFDKIYNPFYRINPSDRKIKGNGLGLSIVKKASEMIHAPITMHSEEGKGTTFKITID</sequence>
<dbReference type="SMART" id="SM00388">
    <property type="entry name" value="HisKA"/>
    <property type="match status" value="1"/>
</dbReference>
<dbReference type="InterPro" id="IPR005467">
    <property type="entry name" value="His_kinase_dom"/>
</dbReference>
<reference evidence="14 15" key="1">
    <citation type="submission" date="2016-10" db="EMBL/GenBank/DDBJ databases">
        <authorList>
            <person name="de Groot N.N."/>
        </authorList>
    </citation>
    <scope>NUCLEOTIDE SEQUENCE [LARGE SCALE GENOMIC DNA]</scope>
    <source>
        <strain evidence="14 15">CGMCC 1.12333</strain>
    </source>
</reference>
<dbReference type="InterPro" id="IPR003594">
    <property type="entry name" value="HATPase_dom"/>
</dbReference>
<keyword evidence="7 14" id="KW-0418">Kinase</keyword>
<dbReference type="CDD" id="cd06225">
    <property type="entry name" value="HAMP"/>
    <property type="match status" value="1"/>
</dbReference>
<evidence type="ECO:0000256" key="4">
    <source>
        <dbReference type="ARBA" id="ARBA00022553"/>
    </source>
</evidence>
<dbReference type="PRINTS" id="PR00344">
    <property type="entry name" value="BCTRLSENSOR"/>
</dbReference>
<feature type="transmembrane region" description="Helical" evidence="11">
    <location>
        <begin position="160"/>
        <end position="183"/>
    </location>
</feature>
<feature type="domain" description="Histidine kinase" evidence="12">
    <location>
        <begin position="245"/>
        <end position="457"/>
    </location>
</feature>
<dbReference type="SMART" id="SM00387">
    <property type="entry name" value="HATPase_c"/>
    <property type="match status" value="1"/>
</dbReference>
<evidence type="ECO:0000256" key="11">
    <source>
        <dbReference type="SAM" id="Phobius"/>
    </source>
</evidence>
<dbReference type="InterPro" id="IPR050428">
    <property type="entry name" value="TCS_sensor_his_kinase"/>
</dbReference>
<keyword evidence="8 11" id="KW-1133">Transmembrane helix</keyword>
<dbReference type="PROSITE" id="PS50885">
    <property type="entry name" value="HAMP"/>
    <property type="match status" value="1"/>
</dbReference>
<comment type="subcellular location">
    <subcellularLocation>
        <location evidence="2">Membrane</location>
    </subcellularLocation>
</comment>
<keyword evidence="4" id="KW-0597">Phosphoprotein</keyword>
<dbReference type="STRING" id="1224947.SAMN05216480_102233"/>
<evidence type="ECO:0000256" key="2">
    <source>
        <dbReference type="ARBA" id="ARBA00004370"/>
    </source>
</evidence>
<keyword evidence="15" id="KW-1185">Reference proteome</keyword>
<dbReference type="EMBL" id="FPBK01000002">
    <property type="protein sequence ID" value="SFU39642.1"/>
    <property type="molecule type" value="Genomic_DNA"/>
</dbReference>
<dbReference type="OrthoDB" id="594725at2"/>
<dbReference type="PANTHER" id="PTHR45436">
    <property type="entry name" value="SENSOR HISTIDINE KINASE YKOH"/>
    <property type="match status" value="1"/>
</dbReference>
<dbReference type="Pfam" id="PF00512">
    <property type="entry name" value="HisKA"/>
    <property type="match status" value="1"/>
</dbReference>
<evidence type="ECO:0000256" key="8">
    <source>
        <dbReference type="ARBA" id="ARBA00022989"/>
    </source>
</evidence>
<dbReference type="Proteomes" id="UP000199138">
    <property type="component" value="Unassembled WGS sequence"/>
</dbReference>
<dbReference type="InterPro" id="IPR004358">
    <property type="entry name" value="Sig_transdc_His_kin-like_C"/>
</dbReference>
<dbReference type="CDD" id="cd00082">
    <property type="entry name" value="HisKA"/>
    <property type="match status" value="1"/>
</dbReference>
<dbReference type="InterPro" id="IPR036890">
    <property type="entry name" value="HATPase_C_sf"/>
</dbReference>
<dbReference type="SMART" id="SM00304">
    <property type="entry name" value="HAMP"/>
    <property type="match status" value="1"/>
</dbReference>